<dbReference type="SUPFAM" id="SSF51556">
    <property type="entry name" value="Metallo-dependent hydrolases"/>
    <property type="match status" value="1"/>
</dbReference>
<comment type="catalytic activity">
    <reaction evidence="6 8">
        <text>adenine + H2O + H(+) = hypoxanthine + NH4(+)</text>
        <dbReference type="Rhea" id="RHEA:23688"/>
        <dbReference type="ChEBI" id="CHEBI:15377"/>
        <dbReference type="ChEBI" id="CHEBI:15378"/>
        <dbReference type="ChEBI" id="CHEBI:16708"/>
        <dbReference type="ChEBI" id="CHEBI:17368"/>
        <dbReference type="ChEBI" id="CHEBI:28938"/>
        <dbReference type="EC" id="3.5.4.2"/>
    </reaction>
</comment>
<name>A0A1M6RAG1_9FIRM</name>
<evidence type="ECO:0000256" key="4">
    <source>
        <dbReference type="ARBA" id="ARBA00022801"/>
    </source>
</evidence>
<dbReference type="AlphaFoldDB" id="A0A1M6RAG1"/>
<dbReference type="InterPro" id="IPR032466">
    <property type="entry name" value="Metal_Hydrolase"/>
</dbReference>
<evidence type="ECO:0000259" key="9">
    <source>
        <dbReference type="Pfam" id="PF01979"/>
    </source>
</evidence>
<evidence type="ECO:0000259" key="10">
    <source>
        <dbReference type="Pfam" id="PF13382"/>
    </source>
</evidence>
<dbReference type="FunFam" id="3.20.20.140:FF:000016">
    <property type="entry name" value="Adenine deaminase"/>
    <property type="match status" value="1"/>
</dbReference>
<dbReference type="InterPro" id="IPR011059">
    <property type="entry name" value="Metal-dep_hydrolase_composite"/>
</dbReference>
<dbReference type="CDD" id="cd01295">
    <property type="entry name" value="AdeC"/>
    <property type="match status" value="1"/>
</dbReference>
<comment type="similarity">
    <text evidence="2 8">Belongs to the metallo-dependent hydrolases superfamily. Adenine deaminase family.</text>
</comment>
<dbReference type="InterPro" id="IPR006679">
    <property type="entry name" value="Adenine_deam"/>
</dbReference>
<evidence type="ECO:0000313" key="12">
    <source>
        <dbReference type="Proteomes" id="UP000183997"/>
    </source>
</evidence>
<dbReference type="PANTHER" id="PTHR11113:SF2">
    <property type="entry name" value="ADENINE DEAMINASE"/>
    <property type="match status" value="1"/>
</dbReference>
<dbReference type="GO" id="GO:0000034">
    <property type="term" value="F:adenine deaminase activity"/>
    <property type="evidence" value="ECO:0007669"/>
    <property type="project" value="UniProtKB-UniRule"/>
</dbReference>
<evidence type="ECO:0000256" key="5">
    <source>
        <dbReference type="ARBA" id="ARBA00023211"/>
    </source>
</evidence>
<evidence type="ECO:0000256" key="2">
    <source>
        <dbReference type="ARBA" id="ARBA00006773"/>
    </source>
</evidence>
<evidence type="ECO:0000256" key="3">
    <source>
        <dbReference type="ARBA" id="ARBA00012782"/>
    </source>
</evidence>
<dbReference type="RefSeq" id="WP_072912297.1">
    <property type="nucleotide sequence ID" value="NZ_FRAR01000010.1"/>
</dbReference>
<keyword evidence="5 8" id="KW-0464">Manganese</keyword>
<keyword evidence="12" id="KW-1185">Reference proteome</keyword>
<feature type="domain" description="Adenine deaminase C-terminal" evidence="10">
    <location>
        <begin position="427"/>
        <end position="590"/>
    </location>
</feature>
<gene>
    <name evidence="8" type="primary">ade</name>
    <name evidence="11" type="ORF">SAMN02745123_01384</name>
</gene>
<dbReference type="NCBIfam" id="TIGR01178">
    <property type="entry name" value="ade"/>
    <property type="match status" value="1"/>
</dbReference>
<evidence type="ECO:0000256" key="7">
    <source>
        <dbReference type="ARBA" id="ARBA00069718"/>
    </source>
</evidence>
<dbReference type="Gene3D" id="2.30.40.10">
    <property type="entry name" value="Urease, subunit C, domain 1"/>
    <property type="match status" value="1"/>
</dbReference>
<keyword evidence="4 8" id="KW-0378">Hydrolase</keyword>
<dbReference type="EC" id="3.5.4.2" evidence="3 8"/>
<accession>A0A1M6RAG1</accession>
<dbReference type="STRING" id="1121421.SAMN02745123_01384"/>
<proteinExistence type="inferred from homology"/>
<reference evidence="12" key="1">
    <citation type="submission" date="2016-11" db="EMBL/GenBank/DDBJ databases">
        <authorList>
            <person name="Varghese N."/>
            <person name="Submissions S."/>
        </authorList>
    </citation>
    <scope>NUCLEOTIDE SEQUENCE [LARGE SCALE GENOMIC DNA]</scope>
    <source>
        <strain evidence="12">DSM 10349</strain>
    </source>
</reference>
<feature type="domain" description="Amidohydrolase-related" evidence="9">
    <location>
        <begin position="77"/>
        <end position="365"/>
    </location>
</feature>
<evidence type="ECO:0000256" key="1">
    <source>
        <dbReference type="ARBA" id="ARBA00001936"/>
    </source>
</evidence>
<comment type="cofactor">
    <cofactor evidence="1 8">
        <name>Mn(2+)</name>
        <dbReference type="ChEBI" id="CHEBI:29035"/>
    </cofactor>
</comment>
<dbReference type="PANTHER" id="PTHR11113">
    <property type="entry name" value="N-ACETYLGLUCOSAMINE-6-PHOSPHATE DEACETYLASE"/>
    <property type="match status" value="1"/>
</dbReference>
<evidence type="ECO:0000256" key="8">
    <source>
        <dbReference type="HAMAP-Rule" id="MF_01518"/>
    </source>
</evidence>
<dbReference type="Pfam" id="PF13382">
    <property type="entry name" value="Adenine_deam_C"/>
    <property type="match status" value="1"/>
</dbReference>
<protein>
    <recommendedName>
        <fullName evidence="7 8">Adenine deaminase</fullName>
        <shortName evidence="8">Adenase</shortName>
        <shortName evidence="8">Adenine aminase</shortName>
        <ecNumber evidence="3 8">3.5.4.2</ecNumber>
    </recommendedName>
</protein>
<dbReference type="InterPro" id="IPR026912">
    <property type="entry name" value="Adenine_deam_C"/>
</dbReference>
<dbReference type="HAMAP" id="MF_01518">
    <property type="entry name" value="Adenine_deamin"/>
    <property type="match status" value="1"/>
</dbReference>
<evidence type="ECO:0000313" key="11">
    <source>
        <dbReference type="EMBL" id="SHK29410.1"/>
    </source>
</evidence>
<dbReference type="InterPro" id="IPR006680">
    <property type="entry name" value="Amidohydro-rel"/>
</dbReference>
<dbReference type="OrthoDB" id="9775607at2"/>
<dbReference type="EMBL" id="FRAR01000010">
    <property type="protein sequence ID" value="SHK29410.1"/>
    <property type="molecule type" value="Genomic_DNA"/>
</dbReference>
<evidence type="ECO:0000256" key="6">
    <source>
        <dbReference type="ARBA" id="ARBA00047720"/>
    </source>
</evidence>
<dbReference type="SUPFAM" id="SSF51338">
    <property type="entry name" value="Composite domain of metallo-dependent hydrolases"/>
    <property type="match status" value="1"/>
</dbReference>
<sequence>MKKRYSLAEVTQELAFVAMGRKPAEVVLKNGRLVNVNTGEIMPNMDIAITHGRIALVGDASHTIGEGTQVIDCQGNYLTPGFMDGHIHVESSMMTVREYARSVVPRGTTTIYMDPHEIANVLGMDGIKLMIEDGKQVPLRVYVAMPSCVPATPAFEDAGAVLGPDEIREAMQWEAVAGLGEMMNFPGVMYGDPSIHAELQATLGANKTITGHFSIPETGQGLNAYVSTGIRCCHESVRAEDALAKMRLGMYAQLREGSAWHDVKETIKSITENRIDSRYATLVSDDTHPNTLLSLGHLDHIVKRAIEEGVNPVTAIQMVTINVAQCFSMDRDLGSISPGRWADILLISDLTKVKVEKVLVNGELVAAGGRMLVDLPPVTYPEFARQSMHLAAPLKPEDFIVSTSNPETTKVQVRVMEIMEAKVGTLARECLLPVQQGEVEIDLAQDIIKVAVIERHKATGTMGKGFVKGFHLKAGAVASTVAHDSHNLLVVGTNDNDMALAGNKLVEVGGGMVAVRDGQVIALLPLPIAGLMSDQSVEQVAELVEELDQAWKKLGCHLISPFMTMALLPLAVLPELRLTNRGLVDTVNFQFIDLIVSEQV</sequence>
<dbReference type="Proteomes" id="UP000183997">
    <property type="component" value="Unassembled WGS sequence"/>
</dbReference>
<dbReference type="Pfam" id="PF01979">
    <property type="entry name" value="Amidohydro_1"/>
    <property type="match status" value="1"/>
</dbReference>
<dbReference type="GO" id="GO:0006146">
    <property type="term" value="P:adenine catabolic process"/>
    <property type="evidence" value="ECO:0007669"/>
    <property type="project" value="InterPro"/>
</dbReference>
<organism evidence="11 12">
    <name type="scientific">Desulforamulus aeronauticus DSM 10349</name>
    <dbReference type="NCBI Taxonomy" id="1121421"/>
    <lineage>
        <taxon>Bacteria</taxon>
        <taxon>Bacillati</taxon>
        <taxon>Bacillota</taxon>
        <taxon>Clostridia</taxon>
        <taxon>Eubacteriales</taxon>
        <taxon>Peptococcaceae</taxon>
        <taxon>Desulforamulus</taxon>
    </lineage>
</organism>
<dbReference type="Gene3D" id="3.20.20.140">
    <property type="entry name" value="Metal-dependent hydrolases"/>
    <property type="match status" value="1"/>
</dbReference>